<proteinExistence type="predicted"/>
<feature type="transmembrane region" description="Helical" evidence="1">
    <location>
        <begin position="234"/>
        <end position="253"/>
    </location>
</feature>
<keyword evidence="3" id="KW-1185">Reference proteome</keyword>
<dbReference type="Pfam" id="PF04474">
    <property type="entry name" value="DUF554"/>
    <property type="match status" value="1"/>
</dbReference>
<feature type="transmembrane region" description="Helical" evidence="1">
    <location>
        <begin position="56"/>
        <end position="73"/>
    </location>
</feature>
<evidence type="ECO:0000313" key="3">
    <source>
        <dbReference type="Proteomes" id="UP001589776"/>
    </source>
</evidence>
<gene>
    <name evidence="2" type="ORF">ACFFK0_29405</name>
</gene>
<sequence length="259" mass="27083">MALWGTIVNAAAIIIGGALGMLLPGIPDGVKRTVMQGLGLAIAVLGLSMALKTDNFLVMIISLAAGGLLGEWLQIERRLERTGAWLERKSGSFLRGRKRRGGEGTGAGAATGRFAEGFVTTTLVYCVGAMAILGSIDSGLRHNHMILYTKSLLDGFSAIIFASTLGPGVIFSFVPVFLYQGAIALGASVITLLVGDEMLTAMIKEVSAVGGVLIVGIGLNVLDIKRIHVGNMLPSLLVAALLVPLTDVFAVLYRSWFGA</sequence>
<feature type="transmembrane region" description="Helical" evidence="1">
    <location>
        <begin position="151"/>
        <end position="171"/>
    </location>
</feature>
<feature type="transmembrane region" description="Helical" evidence="1">
    <location>
        <begin position="6"/>
        <end position="26"/>
    </location>
</feature>
<dbReference type="PANTHER" id="PTHR36111:SF2">
    <property type="entry name" value="INNER MEMBRANE PROTEIN"/>
    <property type="match status" value="1"/>
</dbReference>
<dbReference type="RefSeq" id="WP_377474786.1">
    <property type="nucleotide sequence ID" value="NZ_JBHLWN010000121.1"/>
</dbReference>
<name>A0ABV6DV28_9BACL</name>
<evidence type="ECO:0000313" key="2">
    <source>
        <dbReference type="EMBL" id="MFC0216520.1"/>
    </source>
</evidence>
<keyword evidence="1" id="KW-0812">Transmembrane</keyword>
<reference evidence="2 3" key="1">
    <citation type="submission" date="2024-09" db="EMBL/GenBank/DDBJ databases">
        <authorList>
            <person name="Sun Q."/>
            <person name="Mori K."/>
        </authorList>
    </citation>
    <scope>NUCLEOTIDE SEQUENCE [LARGE SCALE GENOMIC DNA]</scope>
    <source>
        <strain evidence="2 3">CCM 7759</strain>
    </source>
</reference>
<keyword evidence="1" id="KW-1133">Transmembrane helix</keyword>
<organism evidence="2 3">
    <name type="scientific">Paenibacillus chartarius</name>
    <dbReference type="NCBI Taxonomy" id="747481"/>
    <lineage>
        <taxon>Bacteria</taxon>
        <taxon>Bacillati</taxon>
        <taxon>Bacillota</taxon>
        <taxon>Bacilli</taxon>
        <taxon>Bacillales</taxon>
        <taxon>Paenibacillaceae</taxon>
        <taxon>Paenibacillus</taxon>
    </lineage>
</organism>
<feature type="transmembrane region" description="Helical" evidence="1">
    <location>
        <begin position="33"/>
        <end position="50"/>
    </location>
</feature>
<evidence type="ECO:0000256" key="1">
    <source>
        <dbReference type="SAM" id="Phobius"/>
    </source>
</evidence>
<feature type="transmembrane region" description="Helical" evidence="1">
    <location>
        <begin position="206"/>
        <end position="222"/>
    </location>
</feature>
<keyword evidence="1" id="KW-0472">Membrane</keyword>
<accession>A0ABV6DV28</accession>
<dbReference type="EMBL" id="JBHLWN010000121">
    <property type="protein sequence ID" value="MFC0216520.1"/>
    <property type="molecule type" value="Genomic_DNA"/>
</dbReference>
<protein>
    <submittedName>
        <fullName evidence="2">DUF554 domain-containing protein</fullName>
    </submittedName>
</protein>
<dbReference type="InterPro" id="IPR007563">
    <property type="entry name" value="DUF554"/>
</dbReference>
<comment type="caution">
    <text evidence="2">The sequence shown here is derived from an EMBL/GenBank/DDBJ whole genome shotgun (WGS) entry which is preliminary data.</text>
</comment>
<dbReference type="PANTHER" id="PTHR36111">
    <property type="entry name" value="INNER MEMBRANE PROTEIN-RELATED"/>
    <property type="match status" value="1"/>
</dbReference>
<dbReference type="Proteomes" id="UP001589776">
    <property type="component" value="Unassembled WGS sequence"/>
</dbReference>